<protein>
    <submittedName>
        <fullName evidence="1">Alpha-D-ribose 1-methylphosphonate 5-triphosphate synthase subunit PhnH</fullName>
    </submittedName>
</protein>
<dbReference type="STRING" id="416873.SAMN04487951_11541"/>
<name>A0A1H0HE16_9GAMM</name>
<dbReference type="Proteomes" id="UP000199677">
    <property type="component" value="Unassembled WGS sequence"/>
</dbReference>
<organism evidence="1 2">
    <name type="scientific">Vreelandella arcis</name>
    <dbReference type="NCBI Taxonomy" id="416873"/>
    <lineage>
        <taxon>Bacteria</taxon>
        <taxon>Pseudomonadati</taxon>
        <taxon>Pseudomonadota</taxon>
        <taxon>Gammaproteobacteria</taxon>
        <taxon>Oceanospirillales</taxon>
        <taxon>Halomonadaceae</taxon>
        <taxon>Vreelandella</taxon>
    </lineage>
</organism>
<dbReference type="RefSeq" id="WP_244511336.1">
    <property type="nucleotide sequence ID" value="NZ_FNII01000015.1"/>
</dbReference>
<dbReference type="InterPro" id="IPR038058">
    <property type="entry name" value="PhnH-like_sp"/>
</dbReference>
<dbReference type="SUPFAM" id="SSF159709">
    <property type="entry name" value="PhnH-like"/>
    <property type="match status" value="1"/>
</dbReference>
<dbReference type="EMBL" id="FNII01000015">
    <property type="protein sequence ID" value="SDO17412.1"/>
    <property type="molecule type" value="Genomic_DNA"/>
</dbReference>
<evidence type="ECO:0000313" key="1">
    <source>
        <dbReference type="EMBL" id="SDO17412.1"/>
    </source>
</evidence>
<dbReference type="Gene3D" id="3.40.50.11310">
    <property type="entry name" value="Bacterial phosphonate metabolism protein PhnH"/>
    <property type="match status" value="1"/>
</dbReference>
<dbReference type="NCBIfam" id="TIGR03292">
    <property type="entry name" value="PhnH_redo"/>
    <property type="match status" value="1"/>
</dbReference>
<sequence>MLWPGLTDPVHDSQRLFRQLLQAMSEPGTLHNLEVAALPEEAPIGNALWGALLTLCDLDSQVWIARELDTQALRDALAFHTGCRLTDEPSGADFALVTPATLTGDIAFATGSDEYPDRSTTLLIPLDRLTDEGSWQLSGPGIPERRWLDVGGGEALMACLARNRALFPRGLDALLACGSRLTAIPRSTLIAKHLEEDRSCMSQ</sequence>
<dbReference type="Pfam" id="PF05845">
    <property type="entry name" value="PhnH"/>
    <property type="match status" value="1"/>
</dbReference>
<dbReference type="AlphaFoldDB" id="A0A1H0HE16"/>
<dbReference type="InterPro" id="IPR008772">
    <property type="entry name" value="Phosphonate_metab_PhnH"/>
</dbReference>
<keyword evidence="2" id="KW-1185">Reference proteome</keyword>
<accession>A0A1H0HE16</accession>
<dbReference type="GO" id="GO:0019634">
    <property type="term" value="P:organic phosphonate metabolic process"/>
    <property type="evidence" value="ECO:0007669"/>
    <property type="project" value="InterPro"/>
</dbReference>
<gene>
    <name evidence="1" type="ORF">SAMN04487951_11541</name>
</gene>
<proteinExistence type="predicted"/>
<dbReference type="PIRSF" id="PIRSF020680">
    <property type="entry name" value="PhnH"/>
    <property type="match status" value="1"/>
</dbReference>
<evidence type="ECO:0000313" key="2">
    <source>
        <dbReference type="Proteomes" id="UP000199677"/>
    </source>
</evidence>
<reference evidence="2" key="1">
    <citation type="submission" date="2016-10" db="EMBL/GenBank/DDBJ databases">
        <authorList>
            <person name="Varghese N."/>
            <person name="Submissions S."/>
        </authorList>
    </citation>
    <scope>NUCLEOTIDE SEQUENCE [LARGE SCALE GENOMIC DNA]</scope>
    <source>
        <strain evidence="2">CGMCC 1.6494</strain>
    </source>
</reference>